<name>A0A834MCQ9_RHYFE</name>
<feature type="non-terminal residue" evidence="2">
    <location>
        <position position="1"/>
    </location>
</feature>
<sequence>VTVVVLSMLALSHAESVVPVKTSHVDVRRSGGEFSYNIQENQGVASVDSHIPILQSQVRAVQITNKFGPIDQHSNEGQTSTSSDTSIKSHTDTKEGHGELAIIPQPIIPYTYYYPYAPYPIHQVAKSHILPYPYTLINTL</sequence>
<organism evidence="2 3">
    <name type="scientific">Rhynchophorus ferrugineus</name>
    <name type="common">Red palm weevil</name>
    <name type="synonym">Curculio ferrugineus</name>
    <dbReference type="NCBI Taxonomy" id="354439"/>
    <lineage>
        <taxon>Eukaryota</taxon>
        <taxon>Metazoa</taxon>
        <taxon>Ecdysozoa</taxon>
        <taxon>Arthropoda</taxon>
        <taxon>Hexapoda</taxon>
        <taxon>Insecta</taxon>
        <taxon>Pterygota</taxon>
        <taxon>Neoptera</taxon>
        <taxon>Endopterygota</taxon>
        <taxon>Coleoptera</taxon>
        <taxon>Polyphaga</taxon>
        <taxon>Cucujiformia</taxon>
        <taxon>Curculionidae</taxon>
        <taxon>Dryophthorinae</taxon>
        <taxon>Rhynchophorus</taxon>
    </lineage>
</organism>
<feature type="region of interest" description="Disordered" evidence="1">
    <location>
        <begin position="67"/>
        <end position="95"/>
    </location>
</feature>
<dbReference type="EMBL" id="JAACXV010005286">
    <property type="protein sequence ID" value="KAF7276856.1"/>
    <property type="molecule type" value="Genomic_DNA"/>
</dbReference>
<accession>A0A834MCQ9</accession>
<evidence type="ECO:0000256" key="1">
    <source>
        <dbReference type="SAM" id="MobiDB-lite"/>
    </source>
</evidence>
<gene>
    <name evidence="2" type="ORF">GWI33_009714</name>
</gene>
<comment type="caution">
    <text evidence="2">The sequence shown here is derived from an EMBL/GenBank/DDBJ whole genome shotgun (WGS) entry which is preliminary data.</text>
</comment>
<dbReference type="Proteomes" id="UP000625711">
    <property type="component" value="Unassembled WGS sequence"/>
</dbReference>
<proteinExistence type="predicted"/>
<evidence type="ECO:0000313" key="3">
    <source>
        <dbReference type="Proteomes" id="UP000625711"/>
    </source>
</evidence>
<reference evidence="2" key="1">
    <citation type="submission" date="2020-08" db="EMBL/GenBank/DDBJ databases">
        <title>Genome sequencing and assembly of the red palm weevil Rhynchophorus ferrugineus.</title>
        <authorList>
            <person name="Dias G.B."/>
            <person name="Bergman C.M."/>
            <person name="Manee M."/>
        </authorList>
    </citation>
    <scope>NUCLEOTIDE SEQUENCE</scope>
    <source>
        <strain evidence="2">AA-2017</strain>
        <tissue evidence="2">Whole larva</tissue>
    </source>
</reference>
<feature type="compositionally biased region" description="Polar residues" evidence="1">
    <location>
        <begin position="75"/>
        <end position="86"/>
    </location>
</feature>
<evidence type="ECO:0000313" key="2">
    <source>
        <dbReference type="EMBL" id="KAF7276856.1"/>
    </source>
</evidence>
<dbReference type="AlphaFoldDB" id="A0A834MCQ9"/>
<dbReference type="OrthoDB" id="6783023at2759"/>
<protein>
    <submittedName>
        <fullName evidence="2">Uncharacterized protein</fullName>
    </submittedName>
</protein>
<keyword evidence="3" id="KW-1185">Reference proteome</keyword>